<feature type="non-terminal residue" evidence="1">
    <location>
        <position position="75"/>
    </location>
</feature>
<comment type="caution">
    <text evidence="1">The sequence shown here is derived from an EMBL/GenBank/DDBJ whole genome shotgun (WGS) entry which is preliminary data.</text>
</comment>
<accession>A0ABR5IUG3</accession>
<sequence length="75" mass="7309">RADKAVATSEAFVADVKLAKDADGLFGEAAIRSSVSVGEYAVTVACGGEGQTVQGNLTVTAEGSATAPASPVAPV</sequence>
<name>A0ABR5IUG3_9ACTN</name>
<protein>
    <submittedName>
        <fullName evidence="1">Uncharacterized protein</fullName>
    </submittedName>
</protein>
<gene>
    <name evidence="1" type="ORF">ADK38_40310</name>
</gene>
<proteinExistence type="predicted"/>
<feature type="non-terminal residue" evidence="1">
    <location>
        <position position="1"/>
    </location>
</feature>
<keyword evidence="2" id="KW-1185">Reference proteome</keyword>
<dbReference type="Proteomes" id="UP000037020">
    <property type="component" value="Unassembled WGS sequence"/>
</dbReference>
<evidence type="ECO:0000313" key="2">
    <source>
        <dbReference type="Proteomes" id="UP000037020"/>
    </source>
</evidence>
<reference evidence="1 2" key="1">
    <citation type="submission" date="2015-07" db="EMBL/GenBank/DDBJ databases">
        <authorList>
            <person name="Ju K.-S."/>
            <person name="Doroghazi J.R."/>
            <person name="Metcalf W.W."/>
        </authorList>
    </citation>
    <scope>NUCLEOTIDE SEQUENCE [LARGE SCALE GENOMIC DNA]</scope>
    <source>
        <strain evidence="1 2">NRRL B-3589</strain>
    </source>
</reference>
<dbReference type="EMBL" id="LGUT01003844">
    <property type="protein sequence ID" value="KOG74140.1"/>
    <property type="molecule type" value="Genomic_DNA"/>
</dbReference>
<evidence type="ECO:0000313" key="1">
    <source>
        <dbReference type="EMBL" id="KOG74140.1"/>
    </source>
</evidence>
<organism evidence="1 2">
    <name type="scientific">Streptomyces varsoviensis</name>
    <dbReference type="NCBI Taxonomy" id="67373"/>
    <lineage>
        <taxon>Bacteria</taxon>
        <taxon>Bacillati</taxon>
        <taxon>Actinomycetota</taxon>
        <taxon>Actinomycetes</taxon>
        <taxon>Kitasatosporales</taxon>
        <taxon>Streptomycetaceae</taxon>
        <taxon>Streptomyces</taxon>
    </lineage>
</organism>